<evidence type="ECO:0000256" key="3">
    <source>
        <dbReference type="RuleBase" id="RU361155"/>
    </source>
</evidence>
<name>A0ABD3LI69_EUCGL</name>
<evidence type="ECO:0000256" key="2">
    <source>
        <dbReference type="ARBA" id="ARBA00022679"/>
    </source>
</evidence>
<protein>
    <recommendedName>
        <fullName evidence="3">Sulfotransferase</fullName>
        <ecNumber evidence="3">2.8.2.-</ecNumber>
    </recommendedName>
</protein>
<dbReference type="EMBL" id="JBJKBG010000002">
    <property type="protein sequence ID" value="KAL3751486.1"/>
    <property type="molecule type" value="Genomic_DNA"/>
</dbReference>
<evidence type="ECO:0000313" key="5">
    <source>
        <dbReference type="EMBL" id="KAL3751486.1"/>
    </source>
</evidence>
<evidence type="ECO:0000259" key="4">
    <source>
        <dbReference type="Pfam" id="PF00685"/>
    </source>
</evidence>
<dbReference type="PANTHER" id="PTHR11783">
    <property type="entry name" value="SULFOTRANSFERASE SULT"/>
    <property type="match status" value="1"/>
</dbReference>
<dbReference type="Pfam" id="PF00685">
    <property type="entry name" value="Sulfotransfer_1"/>
    <property type="match status" value="1"/>
</dbReference>
<keyword evidence="6" id="KW-1185">Reference proteome</keyword>
<sequence length="329" mass="37557">MTPSQPLQAKYLQEDEISQKCRDLLPLLPREKGWITTSIYQYQGFWYPPKVLSGLLACQDHFQAHDTDVLLITAPKSGTTWLKAILFCLLNRAEFSGSMQHHSLLTQSPHNLVPFLENGLYFGQEIPNLASFASPRLFASHLPYHLLPTSVKDSGCKLVYLCRNPKDTFVSFWHFANKMRSKATGEMPLGECLDAFCRGAYPFGPYWDHAQGYYKASSEMPERVFFLRYEEMKEDPHVHVKRLADFLGCPLGKQELMDGTVDGILRMCSFDSLSALEVNKSGKLSTEVETEWFFRKGEVGDWLNHMSIEMGERIDRVTQENMHGSGLKL</sequence>
<dbReference type="SUPFAM" id="SSF52540">
    <property type="entry name" value="P-loop containing nucleoside triphosphate hydrolases"/>
    <property type="match status" value="1"/>
</dbReference>
<dbReference type="GO" id="GO:0016740">
    <property type="term" value="F:transferase activity"/>
    <property type="evidence" value="ECO:0007669"/>
    <property type="project" value="UniProtKB-KW"/>
</dbReference>
<dbReference type="EC" id="2.8.2.-" evidence="3"/>
<feature type="domain" description="Sulfotransferase" evidence="4">
    <location>
        <begin position="66"/>
        <end position="326"/>
    </location>
</feature>
<dbReference type="Gene3D" id="3.40.50.300">
    <property type="entry name" value="P-loop containing nucleotide triphosphate hydrolases"/>
    <property type="match status" value="1"/>
</dbReference>
<gene>
    <name evidence="5" type="ORF">ACJRO7_012335</name>
</gene>
<evidence type="ECO:0000256" key="1">
    <source>
        <dbReference type="ARBA" id="ARBA00005771"/>
    </source>
</evidence>
<dbReference type="AlphaFoldDB" id="A0ABD3LI69"/>
<evidence type="ECO:0000313" key="6">
    <source>
        <dbReference type="Proteomes" id="UP001634007"/>
    </source>
</evidence>
<accession>A0ABD3LI69</accession>
<reference evidence="5 6" key="1">
    <citation type="submission" date="2024-11" db="EMBL/GenBank/DDBJ databases">
        <title>Chromosome-level genome assembly of Eucalyptus globulus Labill. provides insights into its genome evolution.</title>
        <authorList>
            <person name="Li X."/>
        </authorList>
    </citation>
    <scope>NUCLEOTIDE SEQUENCE [LARGE SCALE GENOMIC DNA]</scope>
    <source>
        <strain evidence="5">CL2024</strain>
        <tissue evidence="5">Fresh tender leaves</tissue>
    </source>
</reference>
<organism evidence="5 6">
    <name type="scientific">Eucalyptus globulus</name>
    <name type="common">Tasmanian blue gum</name>
    <dbReference type="NCBI Taxonomy" id="34317"/>
    <lineage>
        <taxon>Eukaryota</taxon>
        <taxon>Viridiplantae</taxon>
        <taxon>Streptophyta</taxon>
        <taxon>Embryophyta</taxon>
        <taxon>Tracheophyta</taxon>
        <taxon>Spermatophyta</taxon>
        <taxon>Magnoliopsida</taxon>
        <taxon>eudicotyledons</taxon>
        <taxon>Gunneridae</taxon>
        <taxon>Pentapetalae</taxon>
        <taxon>rosids</taxon>
        <taxon>malvids</taxon>
        <taxon>Myrtales</taxon>
        <taxon>Myrtaceae</taxon>
        <taxon>Myrtoideae</taxon>
        <taxon>Eucalypteae</taxon>
        <taxon>Eucalyptus</taxon>
    </lineage>
</organism>
<keyword evidence="2 3" id="KW-0808">Transferase</keyword>
<comment type="similarity">
    <text evidence="1 3">Belongs to the sulfotransferase 1 family.</text>
</comment>
<comment type="caution">
    <text evidence="5">The sequence shown here is derived from an EMBL/GenBank/DDBJ whole genome shotgun (WGS) entry which is preliminary data.</text>
</comment>
<dbReference type="InterPro" id="IPR027417">
    <property type="entry name" value="P-loop_NTPase"/>
</dbReference>
<dbReference type="Proteomes" id="UP001634007">
    <property type="component" value="Unassembled WGS sequence"/>
</dbReference>
<proteinExistence type="inferred from homology"/>
<dbReference type="InterPro" id="IPR000863">
    <property type="entry name" value="Sulfotransferase_dom"/>
</dbReference>